<organism evidence="2 3">
    <name type="scientific">Bactrocera dorsalis</name>
    <name type="common">Oriental fruit fly</name>
    <name type="synonym">Dacus dorsalis</name>
    <dbReference type="NCBI Taxonomy" id="27457"/>
    <lineage>
        <taxon>Eukaryota</taxon>
        <taxon>Metazoa</taxon>
        <taxon>Ecdysozoa</taxon>
        <taxon>Arthropoda</taxon>
        <taxon>Hexapoda</taxon>
        <taxon>Insecta</taxon>
        <taxon>Pterygota</taxon>
        <taxon>Neoptera</taxon>
        <taxon>Endopterygota</taxon>
        <taxon>Diptera</taxon>
        <taxon>Brachycera</taxon>
        <taxon>Muscomorpha</taxon>
        <taxon>Tephritoidea</taxon>
        <taxon>Tephritidae</taxon>
        <taxon>Bactrocera</taxon>
        <taxon>Bactrocera</taxon>
    </lineage>
</organism>
<evidence type="ECO:0000313" key="2">
    <source>
        <dbReference type="Proteomes" id="UP001652620"/>
    </source>
</evidence>
<feature type="signal peptide" evidence="1">
    <location>
        <begin position="1"/>
        <end position="20"/>
    </location>
</feature>
<keyword evidence="2" id="KW-1185">Reference proteome</keyword>
<dbReference type="AlphaFoldDB" id="A0A6I9VSC1"/>
<gene>
    <name evidence="3" type="primary">LOC105233507</name>
</gene>
<dbReference type="InterPro" id="IPR010512">
    <property type="entry name" value="DUF1091"/>
</dbReference>
<accession>A0A6I9VSC1</accession>
<dbReference type="KEGG" id="bdr:105233507"/>
<dbReference type="PANTHER" id="PTHR20898">
    <property type="entry name" value="DAEDALUS ON 3-RELATED-RELATED"/>
    <property type="match status" value="1"/>
</dbReference>
<keyword evidence="1" id="KW-0732">Signal</keyword>
<dbReference type="GeneID" id="105233507"/>
<reference evidence="3" key="1">
    <citation type="submission" date="2025-08" db="UniProtKB">
        <authorList>
            <consortium name="RefSeq"/>
        </authorList>
    </citation>
    <scope>IDENTIFICATION</scope>
    <source>
        <tissue evidence="3">Adult</tissue>
    </source>
</reference>
<feature type="chain" id="PRO_5046454201" evidence="1">
    <location>
        <begin position="21"/>
        <end position="176"/>
    </location>
</feature>
<sequence length="176" mass="20409">MLIFSKTILLLAIIIGCAEAKFKITNVKCLSTNESFAKFKTCRLKAVRRNINELSVYVKLLQLPIDNVKIVLQLKKRNDYRNRSIYEFGIDACAFFRNKRRNPLADLFYRFSGLKSHSNANHTCPYDHDIILDRYFIDDKFSSFIPLPAGSYEIQTRWETDGIKRVDVAAVIEAFD</sequence>
<dbReference type="PANTHER" id="PTHR20898:SF0">
    <property type="entry name" value="DAEDALUS ON 3-RELATED"/>
    <property type="match status" value="1"/>
</dbReference>
<dbReference type="InParanoid" id="A0A6I9VSC1"/>
<protein>
    <submittedName>
        <fullName evidence="3">Uncharacterized protein LOC105233507</fullName>
    </submittedName>
</protein>
<name>A0A6I9VSC1_BACDO</name>
<dbReference type="FunCoup" id="A0A6I9VSC1">
    <property type="interactions" value="4"/>
</dbReference>
<dbReference type="RefSeq" id="XP_011213912.3">
    <property type="nucleotide sequence ID" value="XM_011215610.4"/>
</dbReference>
<proteinExistence type="predicted"/>
<dbReference type="PROSITE" id="PS51257">
    <property type="entry name" value="PROKAR_LIPOPROTEIN"/>
    <property type="match status" value="1"/>
</dbReference>
<dbReference type="Proteomes" id="UP001652620">
    <property type="component" value="Chromosome 3"/>
</dbReference>
<evidence type="ECO:0000313" key="3">
    <source>
        <dbReference type="RefSeq" id="XP_011213912.3"/>
    </source>
</evidence>
<dbReference type="OrthoDB" id="8022954at2759"/>
<dbReference type="Pfam" id="PF06477">
    <property type="entry name" value="DUF1091"/>
    <property type="match status" value="1"/>
</dbReference>
<dbReference type="SMART" id="SM00697">
    <property type="entry name" value="DM8"/>
    <property type="match status" value="1"/>
</dbReference>
<evidence type="ECO:0000256" key="1">
    <source>
        <dbReference type="SAM" id="SignalP"/>
    </source>
</evidence>